<evidence type="ECO:0000256" key="9">
    <source>
        <dbReference type="ARBA" id="ARBA00022989"/>
    </source>
</evidence>
<proteinExistence type="inferred from homology"/>
<evidence type="ECO:0000256" key="13">
    <source>
        <dbReference type="ARBA" id="ARBA00048243"/>
    </source>
</evidence>
<evidence type="ECO:0000256" key="4">
    <source>
        <dbReference type="ARBA" id="ARBA00012671"/>
    </source>
</evidence>
<dbReference type="Proteomes" id="UP000316079">
    <property type="component" value="Unassembled WGS sequence"/>
</dbReference>
<gene>
    <name evidence="15" type="ORF">DNTS_033212</name>
</gene>
<evidence type="ECO:0000313" key="16">
    <source>
        <dbReference type="Proteomes" id="UP000316079"/>
    </source>
</evidence>
<dbReference type="GO" id="GO:0000139">
    <property type="term" value="C:Golgi membrane"/>
    <property type="evidence" value="ECO:0007669"/>
    <property type="project" value="UniProtKB-SubCell"/>
</dbReference>
<evidence type="ECO:0000256" key="11">
    <source>
        <dbReference type="ARBA" id="ARBA00023136"/>
    </source>
</evidence>
<dbReference type="STRING" id="623744.A0A553RME3"/>
<comment type="pathway">
    <text evidence="2">Protein modification; protein glycosylation.</text>
</comment>
<reference evidence="15 16" key="1">
    <citation type="journal article" date="2019" name="Sci. Data">
        <title>Hybrid genome assembly and annotation of Danionella translucida.</title>
        <authorList>
            <person name="Kadobianskyi M."/>
            <person name="Schulze L."/>
            <person name="Schuelke M."/>
            <person name="Judkewitz B."/>
        </authorList>
    </citation>
    <scope>NUCLEOTIDE SEQUENCE [LARGE SCALE GENOMIC DNA]</scope>
    <source>
        <strain evidence="15 16">Bolton</strain>
    </source>
</reference>
<keyword evidence="7" id="KW-0812">Transmembrane</keyword>
<dbReference type="AlphaFoldDB" id="A0A553RME3"/>
<dbReference type="InterPro" id="IPR026116">
    <property type="entry name" value="GT18_cat"/>
</dbReference>
<dbReference type="PANTHER" id="PTHR15075:SF6">
    <property type="entry name" value="ALPHA-1,6-MANNOSYLGLYCOPROTEIN 6-BETA-N-ACETYLGLUCOSAMINYLTRANSFERASE B"/>
    <property type="match status" value="1"/>
</dbReference>
<dbReference type="OrthoDB" id="2113294at2759"/>
<comment type="caution">
    <text evidence="15">The sequence shown here is derived from an EMBL/GenBank/DDBJ whole genome shotgun (WGS) entry which is preliminary data.</text>
</comment>
<organism evidence="15 16">
    <name type="scientific">Danionella cerebrum</name>
    <dbReference type="NCBI Taxonomy" id="2873325"/>
    <lineage>
        <taxon>Eukaryota</taxon>
        <taxon>Metazoa</taxon>
        <taxon>Chordata</taxon>
        <taxon>Craniata</taxon>
        <taxon>Vertebrata</taxon>
        <taxon>Euteleostomi</taxon>
        <taxon>Actinopterygii</taxon>
        <taxon>Neopterygii</taxon>
        <taxon>Teleostei</taxon>
        <taxon>Ostariophysi</taxon>
        <taxon>Cypriniformes</taxon>
        <taxon>Danionidae</taxon>
        <taxon>Danioninae</taxon>
        <taxon>Danionella</taxon>
    </lineage>
</organism>
<dbReference type="GO" id="GO:0030144">
    <property type="term" value="F:alpha-1,6-mannosylglycoprotein 6-beta-N-acetylglucosaminyltransferase activity"/>
    <property type="evidence" value="ECO:0007669"/>
    <property type="project" value="UniProtKB-EC"/>
</dbReference>
<dbReference type="EC" id="2.4.1.155" evidence="4"/>
<comment type="catalytic activity">
    <reaction evidence="13">
        <text>N(4)-{beta-D-GlcNAc-(1-&gt;2)-[beta-D-GlcNAc-(1-&gt;4)]-alpha-D-Man-(1-&gt;3)-[beta-D-GlcNAc-(1-&gt;2)-alpha-D-Man-(1-&gt;6)]-beta-D-Man-(1-&gt;4)-beta-D-GlcNAc-(1-&gt;4)-beta-D-GlcNAc}-L-asparaginyl-[protein] + UDP-N-acetyl-alpha-D-glucosamine = N(4)-{beta-D-GlcNAc-(1-&gt;2)-[beta-D-GlcNAc-(1-&gt;4)]-alpha-D-Man-(1-&gt;3)-[beta-D-GlcNAc-(1-&gt;2)-[beta-D-GlcNAc-(1-&gt;6)]-alpha-D-Man-(1-&gt;6)]-beta-D-Man-(1-&gt;4)-beta-D-GlcNAc-(1-&gt;4)-beta-D-GlcNAc}-L-asparaginyl-[protein] + UDP + H(+)</text>
        <dbReference type="Rhea" id="RHEA:16921"/>
        <dbReference type="Rhea" id="RHEA-COMP:14374"/>
        <dbReference type="Rhea" id="RHEA-COMP:14377"/>
        <dbReference type="ChEBI" id="CHEBI:15378"/>
        <dbReference type="ChEBI" id="CHEBI:57705"/>
        <dbReference type="ChEBI" id="CHEBI:58223"/>
        <dbReference type="ChEBI" id="CHEBI:139507"/>
        <dbReference type="ChEBI" id="CHEBI:139510"/>
        <dbReference type="EC" id="2.4.1.155"/>
    </reaction>
</comment>
<feature type="non-terminal residue" evidence="15">
    <location>
        <position position="1"/>
    </location>
</feature>
<evidence type="ECO:0000256" key="8">
    <source>
        <dbReference type="ARBA" id="ARBA00022968"/>
    </source>
</evidence>
<evidence type="ECO:0000256" key="10">
    <source>
        <dbReference type="ARBA" id="ARBA00023034"/>
    </source>
</evidence>
<dbReference type="PANTHER" id="PTHR15075">
    <property type="entry name" value="ALPHA-MANNOSIDE BETA-1,6-N-ACETYLGLUCOSAMINYLTRANSFERASE"/>
    <property type="match status" value="1"/>
</dbReference>
<evidence type="ECO:0000313" key="15">
    <source>
        <dbReference type="EMBL" id="TRZ03349.1"/>
    </source>
</evidence>
<comment type="subcellular location">
    <subcellularLocation>
        <location evidence="1">Golgi apparatus membrane</location>
        <topology evidence="1">Single-pass type II membrane protein</topology>
    </subcellularLocation>
</comment>
<evidence type="ECO:0000256" key="7">
    <source>
        <dbReference type="ARBA" id="ARBA00022692"/>
    </source>
</evidence>
<evidence type="ECO:0000259" key="14">
    <source>
        <dbReference type="Pfam" id="PF15024"/>
    </source>
</evidence>
<evidence type="ECO:0000256" key="5">
    <source>
        <dbReference type="ARBA" id="ARBA00022676"/>
    </source>
</evidence>
<accession>A0A553RME3</accession>
<keyword evidence="8" id="KW-0735">Signal-anchor</keyword>
<sequence length="192" mass="20954">ILIHVGFLTEESGDVFSPKVLKGGPLGEMMSLQKQNKRVALGVPPGRGSCPLIGPLPFDLIYTDYHGLQQMKQHMGISFRQNSSHCAYFSTSDVCIMDIPCHEISLLKESASSTGFQTLREFSVHSDSARATPHPSFPPVHFSSTPSNTQTHTLGWVYQKKPGQSMALSIPSFEEIVGVLQDPEIGVSLSII</sequence>
<evidence type="ECO:0000256" key="3">
    <source>
        <dbReference type="ARBA" id="ARBA00007477"/>
    </source>
</evidence>
<name>A0A553RME3_9TELE</name>
<keyword evidence="11" id="KW-0472">Membrane</keyword>
<dbReference type="Pfam" id="PF15024">
    <property type="entry name" value="Glyco_transf_18"/>
    <property type="match status" value="1"/>
</dbReference>
<evidence type="ECO:0000256" key="12">
    <source>
        <dbReference type="ARBA" id="ARBA00023180"/>
    </source>
</evidence>
<keyword evidence="5" id="KW-0328">Glycosyltransferase</keyword>
<comment type="similarity">
    <text evidence="3">Belongs to the glycosyltransferase 18 family.</text>
</comment>
<keyword evidence="16" id="KW-1185">Reference proteome</keyword>
<keyword evidence="12" id="KW-0325">Glycoprotein</keyword>
<dbReference type="EMBL" id="SRMA01011573">
    <property type="protein sequence ID" value="TRZ03349.1"/>
    <property type="molecule type" value="Genomic_DNA"/>
</dbReference>
<keyword evidence="6" id="KW-0808">Transferase</keyword>
<protein>
    <recommendedName>
        <fullName evidence="4">alpha-1,6-mannosyl-glycoprotein 6-beta-N-acetylglucosaminyltransferase</fullName>
        <ecNumber evidence="4">2.4.1.155</ecNumber>
    </recommendedName>
</protein>
<evidence type="ECO:0000256" key="2">
    <source>
        <dbReference type="ARBA" id="ARBA00004922"/>
    </source>
</evidence>
<dbReference type="GO" id="GO:0006487">
    <property type="term" value="P:protein N-linked glycosylation"/>
    <property type="evidence" value="ECO:0007669"/>
    <property type="project" value="TreeGrafter"/>
</dbReference>
<dbReference type="UniPathway" id="UPA00378"/>
<dbReference type="InterPro" id="IPR052105">
    <property type="entry name" value="MGAT5_Glycosyltransferase"/>
</dbReference>
<feature type="domain" description="Glycosyltransferase family 18 catalytic" evidence="14">
    <location>
        <begin position="32"/>
        <end position="83"/>
    </location>
</feature>
<evidence type="ECO:0000256" key="1">
    <source>
        <dbReference type="ARBA" id="ARBA00004323"/>
    </source>
</evidence>
<keyword evidence="10" id="KW-0333">Golgi apparatus</keyword>
<keyword evidence="9" id="KW-1133">Transmembrane helix</keyword>
<evidence type="ECO:0000256" key="6">
    <source>
        <dbReference type="ARBA" id="ARBA00022679"/>
    </source>
</evidence>